<gene>
    <name evidence="1" type="ORF">PISMIDRAFT_94217</name>
</gene>
<sequence>MMQLLPKDIPTLQVSSSRNWTWPDNVFGTKIMAEWVMSCVTSPKDQGPNTDHLPILTQVDLSITMLTSQPNQNYREVDWIRFNRRLKAELKTLGPPRILASKGEFQASACGIKQALQCTTEAEVPQTQPHPHRKRWWNSDLTKLCNDLKMLSKALYTFRALPNHPRHRLQKEKQRSMTK</sequence>
<organism evidence="1 2">
    <name type="scientific">Pisolithus microcarpus 441</name>
    <dbReference type="NCBI Taxonomy" id="765257"/>
    <lineage>
        <taxon>Eukaryota</taxon>
        <taxon>Fungi</taxon>
        <taxon>Dikarya</taxon>
        <taxon>Basidiomycota</taxon>
        <taxon>Agaricomycotina</taxon>
        <taxon>Agaricomycetes</taxon>
        <taxon>Agaricomycetidae</taxon>
        <taxon>Boletales</taxon>
        <taxon>Sclerodermatineae</taxon>
        <taxon>Pisolithaceae</taxon>
        <taxon>Pisolithus</taxon>
    </lineage>
</organism>
<dbReference type="Proteomes" id="UP000054018">
    <property type="component" value="Unassembled WGS sequence"/>
</dbReference>
<dbReference type="HOGENOM" id="CLU_115679_0_0_1"/>
<name>A0A0C9ZXK5_9AGAM</name>
<protein>
    <recommendedName>
        <fullName evidence="3">Endonuclease/exonuclease/phosphatase domain-containing protein</fullName>
    </recommendedName>
</protein>
<keyword evidence="2" id="KW-1185">Reference proteome</keyword>
<accession>A0A0C9ZXK5</accession>
<dbReference type="AlphaFoldDB" id="A0A0C9ZXK5"/>
<dbReference type="STRING" id="765257.A0A0C9ZXK5"/>
<evidence type="ECO:0000313" key="2">
    <source>
        <dbReference type="Proteomes" id="UP000054018"/>
    </source>
</evidence>
<proteinExistence type="predicted"/>
<dbReference type="OrthoDB" id="3261136at2759"/>
<reference evidence="1 2" key="1">
    <citation type="submission" date="2014-04" db="EMBL/GenBank/DDBJ databases">
        <authorList>
            <consortium name="DOE Joint Genome Institute"/>
            <person name="Kuo A."/>
            <person name="Kohler A."/>
            <person name="Costa M.D."/>
            <person name="Nagy L.G."/>
            <person name="Floudas D."/>
            <person name="Copeland A."/>
            <person name="Barry K.W."/>
            <person name="Cichocki N."/>
            <person name="Veneault-Fourrey C."/>
            <person name="LaButti K."/>
            <person name="Lindquist E.A."/>
            <person name="Lipzen A."/>
            <person name="Lundell T."/>
            <person name="Morin E."/>
            <person name="Murat C."/>
            <person name="Sun H."/>
            <person name="Tunlid A."/>
            <person name="Henrissat B."/>
            <person name="Grigoriev I.V."/>
            <person name="Hibbett D.S."/>
            <person name="Martin F."/>
            <person name="Nordberg H.P."/>
            <person name="Cantor M.N."/>
            <person name="Hua S.X."/>
        </authorList>
    </citation>
    <scope>NUCLEOTIDE SEQUENCE [LARGE SCALE GENOMIC DNA]</scope>
    <source>
        <strain evidence="1 2">441</strain>
    </source>
</reference>
<evidence type="ECO:0008006" key="3">
    <source>
        <dbReference type="Google" id="ProtNLM"/>
    </source>
</evidence>
<dbReference type="EMBL" id="KN833699">
    <property type="protein sequence ID" value="KIK26912.1"/>
    <property type="molecule type" value="Genomic_DNA"/>
</dbReference>
<evidence type="ECO:0000313" key="1">
    <source>
        <dbReference type="EMBL" id="KIK26912.1"/>
    </source>
</evidence>
<reference evidence="2" key="2">
    <citation type="submission" date="2015-01" db="EMBL/GenBank/DDBJ databases">
        <title>Evolutionary Origins and Diversification of the Mycorrhizal Mutualists.</title>
        <authorList>
            <consortium name="DOE Joint Genome Institute"/>
            <consortium name="Mycorrhizal Genomics Consortium"/>
            <person name="Kohler A."/>
            <person name="Kuo A."/>
            <person name="Nagy L.G."/>
            <person name="Floudas D."/>
            <person name="Copeland A."/>
            <person name="Barry K.W."/>
            <person name="Cichocki N."/>
            <person name="Veneault-Fourrey C."/>
            <person name="LaButti K."/>
            <person name="Lindquist E.A."/>
            <person name="Lipzen A."/>
            <person name="Lundell T."/>
            <person name="Morin E."/>
            <person name="Murat C."/>
            <person name="Riley R."/>
            <person name="Ohm R."/>
            <person name="Sun H."/>
            <person name="Tunlid A."/>
            <person name="Henrissat B."/>
            <person name="Grigoriev I.V."/>
            <person name="Hibbett D.S."/>
            <person name="Martin F."/>
        </authorList>
    </citation>
    <scope>NUCLEOTIDE SEQUENCE [LARGE SCALE GENOMIC DNA]</scope>
    <source>
        <strain evidence="2">441</strain>
    </source>
</reference>